<dbReference type="EMBL" id="CP111015">
    <property type="protein sequence ID" value="WAR03338.1"/>
    <property type="molecule type" value="Genomic_DNA"/>
</dbReference>
<protein>
    <submittedName>
        <fullName evidence="2">Uncharacterized protein</fullName>
    </submittedName>
</protein>
<accession>A0ABY7E3G9</accession>
<feature type="region of interest" description="Disordered" evidence="1">
    <location>
        <begin position="1"/>
        <end position="78"/>
    </location>
</feature>
<organism evidence="2 3">
    <name type="scientific">Mya arenaria</name>
    <name type="common">Soft-shell clam</name>
    <dbReference type="NCBI Taxonomy" id="6604"/>
    <lineage>
        <taxon>Eukaryota</taxon>
        <taxon>Metazoa</taxon>
        <taxon>Spiralia</taxon>
        <taxon>Lophotrochozoa</taxon>
        <taxon>Mollusca</taxon>
        <taxon>Bivalvia</taxon>
        <taxon>Autobranchia</taxon>
        <taxon>Heteroconchia</taxon>
        <taxon>Euheterodonta</taxon>
        <taxon>Imparidentia</taxon>
        <taxon>Neoheterodontei</taxon>
        <taxon>Myida</taxon>
        <taxon>Myoidea</taxon>
        <taxon>Myidae</taxon>
        <taxon>Mya</taxon>
    </lineage>
</organism>
<sequence length="111" mass="12685">MYGYENMGTTTSAPRKLPSKGNQTIRPGPDGKRSGSKTVKFEQAPRKQLPYRDYKRGRPRPTKRRVRNLPEAGDINPWMETLPANHSFSPLTKDQTTLRSESLLLTVRRCL</sequence>
<gene>
    <name evidence="2" type="ORF">MAR_009896</name>
</gene>
<evidence type="ECO:0000256" key="1">
    <source>
        <dbReference type="SAM" id="MobiDB-lite"/>
    </source>
</evidence>
<reference evidence="2" key="1">
    <citation type="submission" date="2022-11" db="EMBL/GenBank/DDBJ databases">
        <title>Centuries of genome instability and evolution in soft-shell clam transmissible cancer (bioRxiv).</title>
        <authorList>
            <person name="Hart S.F.M."/>
            <person name="Yonemitsu M.A."/>
            <person name="Giersch R.M."/>
            <person name="Beal B.F."/>
            <person name="Arriagada G."/>
            <person name="Davis B.W."/>
            <person name="Ostrander E.A."/>
            <person name="Goff S.P."/>
            <person name="Metzger M.J."/>
        </authorList>
    </citation>
    <scope>NUCLEOTIDE SEQUENCE</scope>
    <source>
        <strain evidence="2">MELC-2E11</strain>
        <tissue evidence="2">Siphon/mantle</tissue>
    </source>
</reference>
<proteinExistence type="predicted"/>
<feature type="compositionally biased region" description="Basic residues" evidence="1">
    <location>
        <begin position="57"/>
        <end position="67"/>
    </location>
</feature>
<name>A0ABY7E3G9_MYAAR</name>
<evidence type="ECO:0000313" key="3">
    <source>
        <dbReference type="Proteomes" id="UP001164746"/>
    </source>
</evidence>
<evidence type="ECO:0000313" key="2">
    <source>
        <dbReference type="EMBL" id="WAR03338.1"/>
    </source>
</evidence>
<dbReference type="Proteomes" id="UP001164746">
    <property type="component" value="Chromosome 4"/>
</dbReference>
<keyword evidence="3" id="KW-1185">Reference proteome</keyword>
<feature type="compositionally biased region" description="Basic and acidic residues" evidence="1">
    <location>
        <begin position="29"/>
        <end position="56"/>
    </location>
</feature>